<evidence type="ECO:0000256" key="1">
    <source>
        <dbReference type="ARBA" id="ARBA00001561"/>
    </source>
</evidence>
<dbReference type="PANTHER" id="PTHR30404:SF0">
    <property type="entry name" value="N-ACETYLMURAMOYL-L-ALANINE AMIDASE AMIC"/>
    <property type="match status" value="1"/>
</dbReference>
<dbReference type="InterPro" id="IPR050695">
    <property type="entry name" value="N-acetylmuramoyl_amidase_3"/>
</dbReference>
<feature type="domain" description="MurNAc-LAA" evidence="4">
    <location>
        <begin position="63"/>
        <end position="172"/>
    </location>
</feature>
<accession>A0A7C0U314</accession>
<evidence type="ECO:0000256" key="3">
    <source>
        <dbReference type="ARBA" id="ARBA00022801"/>
    </source>
</evidence>
<protein>
    <recommendedName>
        <fullName evidence="2">N-acetylmuramoyl-L-alanine amidase</fullName>
        <ecNumber evidence="2">3.5.1.28</ecNumber>
    </recommendedName>
</protein>
<name>A0A7C0U314_DESA2</name>
<dbReference type="GO" id="GO:0009253">
    <property type="term" value="P:peptidoglycan catabolic process"/>
    <property type="evidence" value="ECO:0007669"/>
    <property type="project" value="InterPro"/>
</dbReference>
<dbReference type="SMART" id="SM00646">
    <property type="entry name" value="Ami_3"/>
    <property type="match status" value="1"/>
</dbReference>
<evidence type="ECO:0000259" key="4">
    <source>
        <dbReference type="SMART" id="SM00646"/>
    </source>
</evidence>
<dbReference type="SUPFAM" id="SSF53187">
    <property type="entry name" value="Zn-dependent exopeptidases"/>
    <property type="match status" value="1"/>
</dbReference>
<evidence type="ECO:0000256" key="2">
    <source>
        <dbReference type="ARBA" id="ARBA00011901"/>
    </source>
</evidence>
<dbReference type="Proteomes" id="UP000886289">
    <property type="component" value="Unassembled WGS sequence"/>
</dbReference>
<dbReference type="EMBL" id="DRBS01000259">
    <property type="protein sequence ID" value="HDD44596.1"/>
    <property type="molecule type" value="Genomic_DNA"/>
</dbReference>
<keyword evidence="3" id="KW-0378">Hydrolase</keyword>
<evidence type="ECO:0000313" key="5">
    <source>
        <dbReference type="EMBL" id="HDD44596.1"/>
    </source>
</evidence>
<comment type="catalytic activity">
    <reaction evidence="1">
        <text>Hydrolyzes the link between N-acetylmuramoyl residues and L-amino acid residues in certain cell-wall glycopeptides.</text>
        <dbReference type="EC" id="3.5.1.28"/>
    </reaction>
</comment>
<comment type="caution">
    <text evidence="5">The sequence shown here is derived from an EMBL/GenBank/DDBJ whole genome shotgun (WGS) entry which is preliminary data.</text>
</comment>
<organism evidence="5">
    <name type="scientific">Desulfofervidus auxilii</name>
    <dbReference type="NCBI Taxonomy" id="1621989"/>
    <lineage>
        <taxon>Bacteria</taxon>
        <taxon>Pseudomonadati</taxon>
        <taxon>Thermodesulfobacteriota</taxon>
        <taxon>Candidatus Desulfofervidia</taxon>
        <taxon>Candidatus Desulfofervidales</taxon>
        <taxon>Candidatus Desulfofervidaceae</taxon>
        <taxon>Candidatus Desulfofervidus</taxon>
    </lineage>
</organism>
<dbReference type="Pfam" id="PF01520">
    <property type="entry name" value="Amidase_3"/>
    <property type="match status" value="1"/>
</dbReference>
<gene>
    <name evidence="5" type="ORF">ENG63_07040</name>
</gene>
<dbReference type="GO" id="GO:0030288">
    <property type="term" value="C:outer membrane-bounded periplasmic space"/>
    <property type="evidence" value="ECO:0007669"/>
    <property type="project" value="TreeGrafter"/>
</dbReference>
<sequence>MRIMLDPGHGGKKTGASYYGLHEKDVVLDIALKVHDRFINNSVWIVLTRMSDVNVSLKNRCIMANALTASYFISLHCNACRKHTARGAEIFYYKGSKRGRKLAELFEPYVRRFLDQPFRGIKESDRFYVLKYTEMPAILIEIGFIDDKMTNELLRKVEIRQHIADLIADGLNELIRKKI</sequence>
<dbReference type="EC" id="3.5.1.28" evidence="2"/>
<dbReference type="InterPro" id="IPR002508">
    <property type="entry name" value="MurNAc-LAA_cat"/>
</dbReference>
<dbReference type="CDD" id="cd02696">
    <property type="entry name" value="MurNAc-LAA"/>
    <property type="match status" value="1"/>
</dbReference>
<dbReference type="GO" id="GO:0008745">
    <property type="term" value="F:N-acetylmuramoyl-L-alanine amidase activity"/>
    <property type="evidence" value="ECO:0007669"/>
    <property type="project" value="UniProtKB-EC"/>
</dbReference>
<dbReference type="Gene3D" id="3.40.630.40">
    <property type="entry name" value="Zn-dependent exopeptidases"/>
    <property type="match status" value="1"/>
</dbReference>
<proteinExistence type="predicted"/>
<dbReference type="PANTHER" id="PTHR30404">
    <property type="entry name" value="N-ACETYLMURAMOYL-L-ALANINE AMIDASE"/>
    <property type="match status" value="1"/>
</dbReference>
<dbReference type="AlphaFoldDB" id="A0A7C0U314"/>
<reference evidence="5" key="1">
    <citation type="journal article" date="2020" name="mSystems">
        <title>Genome- and Community-Level Interaction Insights into Carbon Utilization and Element Cycling Functions of Hydrothermarchaeota in Hydrothermal Sediment.</title>
        <authorList>
            <person name="Zhou Z."/>
            <person name="Liu Y."/>
            <person name="Xu W."/>
            <person name="Pan J."/>
            <person name="Luo Z.H."/>
            <person name="Li M."/>
        </authorList>
    </citation>
    <scope>NUCLEOTIDE SEQUENCE [LARGE SCALE GENOMIC DNA]</scope>
    <source>
        <strain evidence="5">HyVt-233</strain>
    </source>
</reference>